<dbReference type="RefSeq" id="WP_369208969.1">
    <property type="nucleotide sequence ID" value="NZ_JBFNXQ010000065.1"/>
</dbReference>
<protein>
    <submittedName>
        <fullName evidence="2">NAD(P)/FAD-dependent oxidoreductase</fullName>
        <ecNumber evidence="2">1.-.-.-</ecNumber>
    </submittedName>
</protein>
<dbReference type="InterPro" id="IPR036188">
    <property type="entry name" value="FAD/NAD-bd_sf"/>
</dbReference>
<keyword evidence="2" id="KW-0560">Oxidoreductase</keyword>
<name>A0ABV3XKI8_9ACTN</name>
<comment type="caution">
    <text evidence="2">The sequence shown here is derived from an EMBL/GenBank/DDBJ whole genome shotgun (WGS) entry which is preliminary data.</text>
</comment>
<evidence type="ECO:0000259" key="1">
    <source>
        <dbReference type="Pfam" id="PF01593"/>
    </source>
</evidence>
<feature type="domain" description="Amine oxidase" evidence="1">
    <location>
        <begin position="16"/>
        <end position="403"/>
    </location>
</feature>
<dbReference type="EMBL" id="JBFNXQ010000065">
    <property type="protein sequence ID" value="MEX5720290.1"/>
    <property type="molecule type" value="Genomic_DNA"/>
</dbReference>
<dbReference type="EC" id="1.-.-.-" evidence="2"/>
<proteinExistence type="predicted"/>
<sequence length="414" mass="42958">MPLPARAEVVVVGAGLAGLSVATRLAAAGCDVHVLEAAGHAGGRLATDRVDGFVVDRGFQVFNTGYPRAADLDLDALDLGYFVSGAVVRVEGRAHRVVDPRRRPTALTDTLRAPVGSLPRKVAIAAFSARAGYWPVPRLLSTPETTAAEHLARAGVGTTALERFFGPFLAGVLLEDRLETSSRYLDLLWRSFARGATGLPARGIQAVGEQLAARTGAERVHHGVRVTGVSGTSVTSDAGQVRADAVVVATDPDTAAALLPAVRTSAPRQVTTHYHVLPASPWSEPLIVLGTPGGRLVNSVVLTDAQPAYAPDGRALVASSSLAPTREADVREEVARLHDVASTDLGHLTTVTVTGAQPAALPPLHLRRPVDLGGGLFVCGDHRDTPSIQGAMASGRRTAAAVLRALRPTTAGAA</sequence>
<evidence type="ECO:0000313" key="3">
    <source>
        <dbReference type="Proteomes" id="UP001560045"/>
    </source>
</evidence>
<dbReference type="GO" id="GO:0016491">
    <property type="term" value="F:oxidoreductase activity"/>
    <property type="evidence" value="ECO:0007669"/>
    <property type="project" value="UniProtKB-KW"/>
</dbReference>
<reference evidence="2 3" key="1">
    <citation type="submission" date="2024-06" db="EMBL/GenBank/DDBJ databases">
        <title>Draft genome sequence of Geodermatophilus badlandi, a novel member of the Geodermatophilaceae isolated from badland sedimentary rocks in the Red desert, Wyoming, USA.</title>
        <authorList>
            <person name="Ben Tekaya S."/>
            <person name="Nouioui I."/>
            <person name="Flores G.M."/>
            <person name="Shaal M.N."/>
            <person name="Bredoire F."/>
            <person name="Basile F."/>
            <person name="Van Diepen L."/>
            <person name="Ward N.L."/>
        </authorList>
    </citation>
    <scope>NUCLEOTIDE SEQUENCE [LARGE SCALE GENOMIC DNA]</scope>
    <source>
        <strain evidence="2 3">WL48A</strain>
    </source>
</reference>
<dbReference type="PANTHER" id="PTHR42841">
    <property type="entry name" value="AMINE OXIDASE"/>
    <property type="match status" value="1"/>
</dbReference>
<dbReference type="Gene3D" id="3.50.50.60">
    <property type="entry name" value="FAD/NAD(P)-binding domain"/>
    <property type="match status" value="1"/>
</dbReference>
<organism evidence="2 3">
    <name type="scientific">Geodermatophilus maliterrae</name>
    <dbReference type="NCBI Taxonomy" id="3162531"/>
    <lineage>
        <taxon>Bacteria</taxon>
        <taxon>Bacillati</taxon>
        <taxon>Actinomycetota</taxon>
        <taxon>Actinomycetes</taxon>
        <taxon>Geodermatophilales</taxon>
        <taxon>Geodermatophilaceae</taxon>
        <taxon>Geodermatophilus</taxon>
    </lineage>
</organism>
<dbReference type="SUPFAM" id="SSF51905">
    <property type="entry name" value="FAD/NAD(P)-binding domain"/>
    <property type="match status" value="1"/>
</dbReference>
<dbReference type="Proteomes" id="UP001560045">
    <property type="component" value="Unassembled WGS sequence"/>
</dbReference>
<accession>A0ABV3XKI8</accession>
<dbReference type="InterPro" id="IPR002937">
    <property type="entry name" value="Amino_oxidase"/>
</dbReference>
<gene>
    <name evidence="2" type="ORF">ABQ292_18160</name>
</gene>
<dbReference type="Pfam" id="PF01593">
    <property type="entry name" value="Amino_oxidase"/>
    <property type="match status" value="1"/>
</dbReference>
<evidence type="ECO:0000313" key="2">
    <source>
        <dbReference type="EMBL" id="MEX5720290.1"/>
    </source>
</evidence>
<keyword evidence="3" id="KW-1185">Reference proteome</keyword>